<gene>
    <name evidence="8" type="ORF">PAC_05318</name>
</gene>
<dbReference type="GO" id="GO:0034257">
    <property type="term" value="F:nicotinamide riboside transmembrane transporter activity"/>
    <property type="evidence" value="ECO:0007669"/>
    <property type="project" value="TreeGrafter"/>
</dbReference>
<dbReference type="EMBL" id="FJOG01000006">
    <property type="protein sequence ID" value="CZR55430.1"/>
    <property type="molecule type" value="Genomic_DNA"/>
</dbReference>
<sequence>MSSEPKLFSRDVGGPYEPLIDDLERDCEDGKDLEAVRHVDQQEFSLIKYFCFFVVGLSMMWTWSMILQAVPFFQRRFRGSPWILRYFQAFYLVFFAFTMLAVTLYLGMQFSRPSYTKRLHVALTTYVVVSTLLMLSTLSSVATTPYFAFTLIMVVATAVANGLSQNAAFAFAARFGRTEYAPAIMTGEALAGLLPSTIGLRPIPVICCTLSLHEQEIGSALAFPSEYFDVDVSETGHTSWLTLSYFLSAAVVGVASIHALQYLARHAPPQTSPKVFLKSSNYTNLASKLRYPASANFLCLCISSVSPVFISKITSVVPIDNAHVLSRPQAFIPMAIVLWNIGDFLGSVLAVRSLFLLRYPGMMVGLSLARLGFIPLYLMCNIDGRGSAMGDWFYLIIVQFLFGLSHGWLSGASMMGVTVWVGEEEREEAGAFMGMTLVIGLVAGSLLGLLAAQA</sequence>
<evidence type="ECO:0000256" key="7">
    <source>
        <dbReference type="SAM" id="Phobius"/>
    </source>
</evidence>
<dbReference type="Proteomes" id="UP000184330">
    <property type="component" value="Unassembled WGS sequence"/>
</dbReference>
<comment type="similarity">
    <text evidence="2">Belongs to the SLC29A/ENT transporter (TC 2.A.57) family.</text>
</comment>
<dbReference type="PRINTS" id="PR01130">
    <property type="entry name" value="DERENTRNSPRT"/>
</dbReference>
<dbReference type="GO" id="GO:0015205">
    <property type="term" value="F:nucleobase transmembrane transporter activity"/>
    <property type="evidence" value="ECO:0007669"/>
    <property type="project" value="TreeGrafter"/>
</dbReference>
<accession>A0A1L7WRN1</accession>
<evidence type="ECO:0000256" key="5">
    <source>
        <dbReference type="ARBA" id="ARBA00022989"/>
    </source>
</evidence>
<keyword evidence="6 7" id="KW-0472">Membrane</keyword>
<dbReference type="AlphaFoldDB" id="A0A1L7WRN1"/>
<evidence type="ECO:0000256" key="2">
    <source>
        <dbReference type="ARBA" id="ARBA00007965"/>
    </source>
</evidence>
<dbReference type="PANTHER" id="PTHR10332">
    <property type="entry name" value="EQUILIBRATIVE NUCLEOSIDE TRANSPORTER"/>
    <property type="match status" value="1"/>
</dbReference>
<dbReference type="PANTHER" id="PTHR10332:SF88">
    <property type="entry name" value="EQUILIBRATIVE NUCLEOSIDE TRANSPORTER 1, ISOFORM A"/>
    <property type="match status" value="1"/>
</dbReference>
<dbReference type="InterPro" id="IPR002259">
    <property type="entry name" value="Eqnu_transpt"/>
</dbReference>
<evidence type="ECO:0000256" key="6">
    <source>
        <dbReference type="ARBA" id="ARBA00023136"/>
    </source>
</evidence>
<feature type="transmembrane region" description="Helical" evidence="7">
    <location>
        <begin position="429"/>
        <end position="452"/>
    </location>
</feature>
<keyword evidence="5 7" id="KW-1133">Transmembrane helix</keyword>
<keyword evidence="3" id="KW-0813">Transport</keyword>
<feature type="transmembrane region" description="Helical" evidence="7">
    <location>
        <begin position="119"/>
        <end position="140"/>
    </location>
</feature>
<proteinExistence type="inferred from homology"/>
<dbReference type="PIRSF" id="PIRSF016379">
    <property type="entry name" value="ENT"/>
    <property type="match status" value="1"/>
</dbReference>
<evidence type="ECO:0000256" key="4">
    <source>
        <dbReference type="ARBA" id="ARBA00022692"/>
    </source>
</evidence>
<feature type="transmembrane region" description="Helical" evidence="7">
    <location>
        <begin position="86"/>
        <end position="107"/>
    </location>
</feature>
<dbReference type="GO" id="GO:0000329">
    <property type="term" value="C:fungal-type vacuole membrane"/>
    <property type="evidence" value="ECO:0007669"/>
    <property type="project" value="TreeGrafter"/>
</dbReference>
<dbReference type="Pfam" id="PF01733">
    <property type="entry name" value="Nucleoside_tran"/>
    <property type="match status" value="1"/>
</dbReference>
<feature type="transmembrane region" description="Helical" evidence="7">
    <location>
        <begin position="291"/>
        <end position="310"/>
    </location>
</feature>
<evidence type="ECO:0000256" key="3">
    <source>
        <dbReference type="ARBA" id="ARBA00022448"/>
    </source>
</evidence>
<evidence type="ECO:0000313" key="9">
    <source>
        <dbReference type="Proteomes" id="UP000184330"/>
    </source>
</evidence>
<feature type="transmembrane region" description="Helical" evidence="7">
    <location>
        <begin position="331"/>
        <end position="355"/>
    </location>
</feature>
<organism evidence="8 9">
    <name type="scientific">Phialocephala subalpina</name>
    <dbReference type="NCBI Taxonomy" id="576137"/>
    <lineage>
        <taxon>Eukaryota</taxon>
        <taxon>Fungi</taxon>
        <taxon>Dikarya</taxon>
        <taxon>Ascomycota</taxon>
        <taxon>Pezizomycotina</taxon>
        <taxon>Leotiomycetes</taxon>
        <taxon>Helotiales</taxon>
        <taxon>Mollisiaceae</taxon>
        <taxon>Phialocephala</taxon>
        <taxon>Phialocephala fortinii species complex</taxon>
    </lineage>
</organism>
<dbReference type="GO" id="GO:0005886">
    <property type="term" value="C:plasma membrane"/>
    <property type="evidence" value="ECO:0007669"/>
    <property type="project" value="TreeGrafter"/>
</dbReference>
<protein>
    <submittedName>
        <fullName evidence="8">Related to intracellular membrane protein involved in nucleoside transport</fullName>
    </submittedName>
</protein>
<keyword evidence="4 7" id="KW-0812">Transmembrane</keyword>
<feature type="transmembrane region" description="Helical" evidence="7">
    <location>
        <begin position="392"/>
        <end position="409"/>
    </location>
</feature>
<comment type="subcellular location">
    <subcellularLocation>
        <location evidence="1">Membrane</location>
        <topology evidence="1">Multi-pass membrane protein</topology>
    </subcellularLocation>
</comment>
<reference evidence="8 9" key="1">
    <citation type="submission" date="2016-03" db="EMBL/GenBank/DDBJ databases">
        <authorList>
            <person name="Ploux O."/>
        </authorList>
    </citation>
    <scope>NUCLEOTIDE SEQUENCE [LARGE SCALE GENOMIC DNA]</scope>
    <source>
        <strain evidence="8 9">UAMH 11012</strain>
    </source>
</reference>
<evidence type="ECO:0000256" key="1">
    <source>
        <dbReference type="ARBA" id="ARBA00004141"/>
    </source>
</evidence>
<dbReference type="OrthoDB" id="46396at2759"/>
<feature type="transmembrane region" description="Helical" evidence="7">
    <location>
        <begin position="146"/>
        <end position="164"/>
    </location>
</feature>
<evidence type="ECO:0000313" key="8">
    <source>
        <dbReference type="EMBL" id="CZR55430.1"/>
    </source>
</evidence>
<name>A0A1L7WRN1_9HELO</name>
<keyword evidence="9" id="KW-1185">Reference proteome</keyword>
<feature type="transmembrane region" description="Helical" evidence="7">
    <location>
        <begin position="46"/>
        <end position="66"/>
    </location>
</feature>